<sequence length="151" mass="17936">MSNKEDILKETWNHLRRRICQAHNSKREESVILEAMDEEFVKLGRRLLKLQVSKSSYRILKVDPTHITRGHISLRSNDGHCVNIYEKDWELFNEWVNCPAEEKVVHYKATVKIGDRGYTTRTTFPKEPRVPSRHEIYEESKKRLEGEGWDD</sequence>
<proteinExistence type="predicted"/>
<keyword evidence="2" id="KW-1185">Reference proteome</keyword>
<evidence type="ECO:0000313" key="2">
    <source>
        <dbReference type="Proteomes" id="UP000828443"/>
    </source>
</evidence>
<reference evidence="1" key="1">
    <citation type="journal article" date="2021" name="Viruses">
        <title>Novel Viruses That Lyse Plant and Human Strains of Kosakonia cowanii.</title>
        <authorList>
            <person name="Petrzik K."/>
            <person name="Brazdova S."/>
            <person name="Krawczyk K."/>
        </authorList>
    </citation>
    <scope>NUCLEOTIDE SEQUENCE</scope>
</reference>
<accession>A0AAE8BEI1</accession>
<organism evidence="1 2">
    <name type="scientific">Kosakonia phage Kc263</name>
    <dbReference type="NCBI Taxonomy" id="2863194"/>
    <lineage>
        <taxon>Viruses</taxon>
        <taxon>Duplodnaviria</taxon>
        <taxon>Heunggongvirae</taxon>
        <taxon>Uroviricota</taxon>
        <taxon>Caudoviricetes</taxon>
        <taxon>Chimalliviridae</taxon>
        <taxon>Branisovskavirus</taxon>
        <taxon>Branisovskavirus Kc263</taxon>
    </lineage>
</organism>
<dbReference type="EMBL" id="MZ348422">
    <property type="protein sequence ID" value="QYN80090.1"/>
    <property type="molecule type" value="Genomic_DNA"/>
</dbReference>
<dbReference type="Proteomes" id="UP000828443">
    <property type="component" value="Segment"/>
</dbReference>
<name>A0AAE8BEI1_9CAUD</name>
<dbReference type="RefSeq" id="YP_010676902.1">
    <property type="nucleotide sequence ID" value="NC_071015.1"/>
</dbReference>
<dbReference type="KEGG" id="vg:77953267"/>
<evidence type="ECO:0000313" key="1">
    <source>
        <dbReference type="EMBL" id="QYN80090.1"/>
    </source>
</evidence>
<protein>
    <submittedName>
        <fullName evidence="1">Uncharacterized protein</fullName>
    </submittedName>
</protein>
<dbReference type="GeneID" id="77953267"/>